<proteinExistence type="predicted"/>
<dbReference type="AlphaFoldDB" id="A0A091CTL9"/>
<evidence type="ECO:0000313" key="4">
    <source>
        <dbReference type="Proteomes" id="UP000028990"/>
    </source>
</evidence>
<evidence type="ECO:0000256" key="2">
    <source>
        <dbReference type="SAM" id="Phobius"/>
    </source>
</evidence>
<keyword evidence="2" id="KW-0812">Transmembrane</keyword>
<reference evidence="3 4" key="1">
    <citation type="submission" date="2013-11" db="EMBL/GenBank/DDBJ databases">
        <title>The Damaraland mole rat (Fukomys damarensis) genome and evolution of African mole rats.</title>
        <authorList>
            <person name="Gladyshev V.N."/>
            <person name="Fang X."/>
        </authorList>
    </citation>
    <scope>NUCLEOTIDE SEQUENCE [LARGE SCALE GENOMIC DNA]</scope>
    <source>
        <tissue evidence="3">Liver</tissue>
    </source>
</reference>
<keyword evidence="2" id="KW-1133">Transmembrane helix</keyword>
<evidence type="ECO:0000256" key="1">
    <source>
        <dbReference type="SAM" id="MobiDB-lite"/>
    </source>
</evidence>
<evidence type="ECO:0000313" key="3">
    <source>
        <dbReference type="EMBL" id="KFO20910.1"/>
    </source>
</evidence>
<dbReference type="Proteomes" id="UP000028990">
    <property type="component" value="Unassembled WGS sequence"/>
</dbReference>
<gene>
    <name evidence="3" type="ORF">H920_17703</name>
</gene>
<dbReference type="EMBL" id="KN124514">
    <property type="protein sequence ID" value="KFO20910.1"/>
    <property type="molecule type" value="Genomic_DNA"/>
</dbReference>
<name>A0A091CTL9_FUKDA</name>
<accession>A0A091CTL9</accession>
<protein>
    <submittedName>
        <fullName evidence="3">Uncharacterized protein</fullName>
    </submittedName>
</protein>
<feature type="transmembrane region" description="Helical" evidence="2">
    <location>
        <begin position="44"/>
        <end position="67"/>
    </location>
</feature>
<sequence>MPKVKALQCALALEIRSSTSVLCHLKVVNAFPLRRRRGLPPSSALLAAAQLLVLVLSSYFQAIAEFLSRLPTFLPKLQLASSRGNPLRSLFDPQCNPAGSEL</sequence>
<keyword evidence="4" id="KW-1185">Reference proteome</keyword>
<feature type="region of interest" description="Disordered" evidence="1">
    <location>
        <begin position="83"/>
        <end position="102"/>
    </location>
</feature>
<keyword evidence="2" id="KW-0472">Membrane</keyword>
<organism evidence="3 4">
    <name type="scientific">Fukomys damarensis</name>
    <name type="common">Damaraland mole rat</name>
    <name type="synonym">Cryptomys damarensis</name>
    <dbReference type="NCBI Taxonomy" id="885580"/>
    <lineage>
        <taxon>Eukaryota</taxon>
        <taxon>Metazoa</taxon>
        <taxon>Chordata</taxon>
        <taxon>Craniata</taxon>
        <taxon>Vertebrata</taxon>
        <taxon>Euteleostomi</taxon>
        <taxon>Mammalia</taxon>
        <taxon>Eutheria</taxon>
        <taxon>Euarchontoglires</taxon>
        <taxon>Glires</taxon>
        <taxon>Rodentia</taxon>
        <taxon>Hystricomorpha</taxon>
        <taxon>Bathyergidae</taxon>
        <taxon>Fukomys</taxon>
    </lineage>
</organism>